<dbReference type="Proteomes" id="UP001319827">
    <property type="component" value="Chromosome"/>
</dbReference>
<feature type="transmembrane region" description="Helical" evidence="1">
    <location>
        <begin position="38"/>
        <end position="64"/>
    </location>
</feature>
<keyword evidence="1" id="KW-0472">Membrane</keyword>
<dbReference type="PANTHER" id="PTHR41324:SF1">
    <property type="entry name" value="DUF2232 DOMAIN-CONTAINING PROTEIN"/>
    <property type="match status" value="1"/>
</dbReference>
<accession>A0ABN6E0U2</accession>
<evidence type="ECO:0000313" key="3">
    <source>
        <dbReference type="Proteomes" id="UP001319827"/>
    </source>
</evidence>
<keyword evidence="1" id="KW-0812">Transmembrane</keyword>
<feature type="transmembrane region" description="Helical" evidence="1">
    <location>
        <begin position="71"/>
        <end position="89"/>
    </location>
</feature>
<protein>
    <recommendedName>
        <fullName evidence="4">DUF2232 domain-containing protein</fullName>
    </recommendedName>
</protein>
<sequence>MKTLLFATLGSAVTLLLQLSSGWLGPAGVVLNLLVPLPAALLTMLAGSIPGAGVVAATALVLWLVGSPGFALGYLLQFGLGSLLLPWFLRRGWGWDRAVLVTVVAVVAAAGIFLAGYAGFQGQPIGGLVGEYVQGEITRSIALYQEADLPEEQVAELRQFADQMAGLLLKAYPGLAVVATGVLQLLTVLLLFRLNQGRYVMTGPAFHAWKAPDMLIWGLIAGGFGVFFGAEPLQMVALNLLTVLLPVYFLHGLAILTFFFRKKGIAPGFRAVGYVMVTLLSPLPLIVTGMGVFDLWADFRKPRIKKT</sequence>
<evidence type="ECO:0008006" key="4">
    <source>
        <dbReference type="Google" id="ProtNLM"/>
    </source>
</evidence>
<dbReference type="InterPro" id="IPR018710">
    <property type="entry name" value="DUF2232"/>
</dbReference>
<keyword evidence="1" id="KW-1133">Transmembrane helix</keyword>
<feature type="transmembrane region" description="Helical" evidence="1">
    <location>
        <begin position="214"/>
        <end position="230"/>
    </location>
</feature>
<dbReference type="RefSeq" id="WP_221249310.1">
    <property type="nucleotide sequence ID" value="NZ_AP024355.1"/>
</dbReference>
<feature type="transmembrane region" description="Helical" evidence="1">
    <location>
        <begin position="101"/>
        <end position="120"/>
    </location>
</feature>
<evidence type="ECO:0000313" key="2">
    <source>
        <dbReference type="EMBL" id="BCR05916.1"/>
    </source>
</evidence>
<dbReference type="EMBL" id="AP024355">
    <property type="protein sequence ID" value="BCR05916.1"/>
    <property type="molecule type" value="Genomic_DNA"/>
</dbReference>
<evidence type="ECO:0000256" key="1">
    <source>
        <dbReference type="SAM" id="Phobius"/>
    </source>
</evidence>
<dbReference type="PANTHER" id="PTHR41324">
    <property type="entry name" value="MEMBRANE PROTEIN-RELATED"/>
    <property type="match status" value="1"/>
</dbReference>
<keyword evidence="3" id="KW-1185">Reference proteome</keyword>
<feature type="transmembrane region" description="Helical" evidence="1">
    <location>
        <begin position="237"/>
        <end position="260"/>
    </location>
</feature>
<feature type="transmembrane region" description="Helical" evidence="1">
    <location>
        <begin position="172"/>
        <end position="194"/>
    </location>
</feature>
<dbReference type="Pfam" id="PF09991">
    <property type="entry name" value="DUF2232"/>
    <property type="match status" value="1"/>
</dbReference>
<reference evidence="2 3" key="1">
    <citation type="journal article" date="2016" name="C (Basel)">
        <title>Selective Growth of and Electricity Production by Marine Exoelectrogenic Bacteria in Self-Aggregated Hydrogel of Microbially Reduced Graphene Oxide.</title>
        <authorList>
            <person name="Yoshida N."/>
            <person name="Goto Y."/>
            <person name="Miyata Y."/>
        </authorList>
    </citation>
    <scope>NUCLEOTIDE SEQUENCE [LARGE SCALE GENOMIC DNA]</scope>
    <source>
        <strain evidence="2 3">NIT-T3</strain>
    </source>
</reference>
<name>A0ABN6E0U2_9BACT</name>
<organism evidence="2 3">
    <name type="scientific">Desulfuromonas versatilis</name>
    <dbReference type="NCBI Taxonomy" id="2802975"/>
    <lineage>
        <taxon>Bacteria</taxon>
        <taxon>Pseudomonadati</taxon>
        <taxon>Thermodesulfobacteriota</taxon>
        <taxon>Desulfuromonadia</taxon>
        <taxon>Desulfuromonadales</taxon>
        <taxon>Desulfuromonadaceae</taxon>
        <taxon>Desulfuromonas</taxon>
    </lineage>
</organism>
<reference evidence="2 3" key="2">
    <citation type="journal article" date="2021" name="Int. J. Syst. Evol. Microbiol.">
        <title>Isolation and Polyphasic Characterization of Desulfuromonas versatilis sp. Nov., an Electrogenic Bacteria Capable of Versatile Metabolism Isolated from a Graphene Oxide-Reducing Enrichment Culture.</title>
        <authorList>
            <person name="Xie L."/>
            <person name="Yoshida N."/>
            <person name="Ishii S."/>
            <person name="Meng L."/>
        </authorList>
    </citation>
    <scope>NUCLEOTIDE SEQUENCE [LARGE SCALE GENOMIC DNA]</scope>
    <source>
        <strain evidence="2 3">NIT-T3</strain>
    </source>
</reference>
<feature type="transmembrane region" description="Helical" evidence="1">
    <location>
        <begin position="272"/>
        <end position="297"/>
    </location>
</feature>
<gene>
    <name evidence="2" type="ORF">DESUT3_29850</name>
</gene>
<proteinExistence type="predicted"/>